<feature type="transmembrane region" description="Helical" evidence="2">
    <location>
        <begin position="252"/>
        <end position="270"/>
    </location>
</feature>
<feature type="compositionally biased region" description="Low complexity" evidence="1">
    <location>
        <begin position="606"/>
        <end position="616"/>
    </location>
</feature>
<feature type="transmembrane region" description="Helical" evidence="2">
    <location>
        <begin position="500"/>
        <end position="527"/>
    </location>
</feature>
<evidence type="ECO:0000313" key="6">
    <source>
        <dbReference type="Proteomes" id="UP001282284"/>
    </source>
</evidence>
<evidence type="ECO:0000259" key="4">
    <source>
        <dbReference type="Pfam" id="PF09972"/>
    </source>
</evidence>
<name>A0ABU4G8D9_9BACL</name>
<keyword evidence="3" id="KW-0732">Signal</keyword>
<comment type="caution">
    <text evidence="5">The sequence shown here is derived from an EMBL/GenBank/DDBJ whole genome shotgun (WGS) entry which is preliminary data.</text>
</comment>
<reference evidence="5 6" key="1">
    <citation type="submission" date="2023-06" db="EMBL/GenBank/DDBJ databases">
        <title>Sporosarcina sp. nov., isolated from Korean traditional fermented seafood 'Jeotgal'.</title>
        <authorList>
            <person name="Yang A.I."/>
            <person name="Shin N.-R."/>
        </authorList>
    </citation>
    <scope>NUCLEOTIDE SEQUENCE [LARGE SCALE GENOMIC DNA]</scope>
    <source>
        <strain evidence="5 6">KCTC13119</strain>
    </source>
</reference>
<feature type="signal peptide" evidence="3">
    <location>
        <begin position="1"/>
        <end position="21"/>
    </location>
</feature>
<organism evidence="5 6">
    <name type="scientific">Sporosarcina saromensis</name>
    <dbReference type="NCBI Taxonomy" id="359365"/>
    <lineage>
        <taxon>Bacteria</taxon>
        <taxon>Bacillati</taxon>
        <taxon>Bacillota</taxon>
        <taxon>Bacilli</taxon>
        <taxon>Bacillales</taxon>
        <taxon>Caryophanaceae</taxon>
        <taxon>Sporosarcina</taxon>
    </lineage>
</organism>
<dbReference type="Pfam" id="PF09972">
    <property type="entry name" value="DUF2207"/>
    <property type="match status" value="1"/>
</dbReference>
<evidence type="ECO:0000256" key="3">
    <source>
        <dbReference type="SAM" id="SignalP"/>
    </source>
</evidence>
<dbReference type="Proteomes" id="UP001282284">
    <property type="component" value="Unassembled WGS sequence"/>
</dbReference>
<keyword evidence="2" id="KW-0812">Transmembrane</keyword>
<protein>
    <submittedName>
        <fullName evidence="5">DUF2207 domain-containing protein</fullName>
    </submittedName>
</protein>
<sequence length="637" mass="70955">MKRLTCFLMILLFIVPMNVSAKSFTVDRVQIKGWVQPNGDVLVNEIFTYTLDGEYKNFTRSFPEKHLNQIIDFEAYTITRPDPIVGELNNKDLTRASSKRVNETYKITHTGGSGTVSVLYTYTMKNAVISYDTYSDMAITYFESGPNHDTDLHNVTISYVLPGDAGVNNIHGFMHDRKGQKPAVYRDGIIFTTPISSASTETSTRLLFPSTLMTEQPKIAAPLSLSEVVENETATIEKMLSKLAVIPVLTKIVDNGSIVMLVLIGLLVLYKQRIFSFFGNTHLILQTDPIYLMHVDQSGKFNRKSFLAGLFALVERGILDVEMSESASRFKDSEGAPDKTLVFRQAKNVNKKILPHEQYLLTWLFKGRAGHRKFHLHDIAGSAKKADRNNRNDVRKQIRFQENHIIWHEDTLQLMKEAGALSTNLPQALKLLIFVGLMGVTSFAYYVDLAGFWGISFPIIVVVICYMLYQSNPKKKWPSIVFFIGMFAVGAQIVNPELQLAILNMVVVSAVFFFLLPIALPSSITAINTKMSINKFRMKKKGLISELSPDDYDSWITRTYLLNRSKKRLPKLKNDLPAAAPLAPLFTLAVDPLYYTYSTWGQLKSISSSSTTKGSSYDGGGGYSGGGDGGGGGAGAE</sequence>
<feature type="transmembrane region" description="Helical" evidence="2">
    <location>
        <begin position="452"/>
        <end position="469"/>
    </location>
</feature>
<feature type="domain" description="DUF2207" evidence="4">
    <location>
        <begin position="26"/>
        <end position="207"/>
    </location>
</feature>
<keyword evidence="6" id="KW-1185">Reference proteome</keyword>
<evidence type="ECO:0000256" key="1">
    <source>
        <dbReference type="SAM" id="MobiDB-lite"/>
    </source>
</evidence>
<feature type="region of interest" description="Disordered" evidence="1">
    <location>
        <begin position="606"/>
        <end position="637"/>
    </location>
</feature>
<keyword evidence="2" id="KW-1133">Transmembrane helix</keyword>
<gene>
    <name evidence="5" type="ORF">QT711_08565</name>
</gene>
<feature type="transmembrane region" description="Helical" evidence="2">
    <location>
        <begin position="476"/>
        <end position="494"/>
    </location>
</feature>
<feature type="chain" id="PRO_5046668250" evidence="3">
    <location>
        <begin position="22"/>
        <end position="637"/>
    </location>
</feature>
<keyword evidence="2" id="KW-0472">Membrane</keyword>
<dbReference type="EMBL" id="JAUBDI010000006">
    <property type="protein sequence ID" value="MDW0113239.1"/>
    <property type="molecule type" value="Genomic_DNA"/>
</dbReference>
<evidence type="ECO:0000256" key="2">
    <source>
        <dbReference type="SAM" id="Phobius"/>
    </source>
</evidence>
<evidence type="ECO:0000313" key="5">
    <source>
        <dbReference type="EMBL" id="MDW0113239.1"/>
    </source>
</evidence>
<dbReference type="RefSeq" id="WP_317943448.1">
    <property type="nucleotide sequence ID" value="NZ_JAUBDI010000006.1"/>
</dbReference>
<feature type="transmembrane region" description="Helical" evidence="2">
    <location>
        <begin position="428"/>
        <end position="446"/>
    </location>
</feature>
<proteinExistence type="predicted"/>
<accession>A0ABU4G8D9</accession>
<dbReference type="InterPro" id="IPR018702">
    <property type="entry name" value="DUF2207"/>
</dbReference>
<feature type="compositionally biased region" description="Gly residues" evidence="1">
    <location>
        <begin position="617"/>
        <end position="637"/>
    </location>
</feature>